<accession>A0A6G9AG96</accession>
<protein>
    <submittedName>
        <fullName evidence="4">Glycosyltransferase family 8 protein</fullName>
    </submittedName>
</protein>
<keyword evidence="2 4" id="KW-0808">Transferase</keyword>
<organism evidence="4 5">
    <name type="scientific">Spirosoma aureum</name>
    <dbReference type="NCBI Taxonomy" id="2692134"/>
    <lineage>
        <taxon>Bacteria</taxon>
        <taxon>Pseudomonadati</taxon>
        <taxon>Bacteroidota</taxon>
        <taxon>Cytophagia</taxon>
        <taxon>Cytophagales</taxon>
        <taxon>Cytophagaceae</taxon>
        <taxon>Spirosoma</taxon>
    </lineage>
</organism>
<dbReference type="Gene3D" id="3.90.550.10">
    <property type="entry name" value="Spore Coat Polysaccharide Biosynthesis Protein SpsA, Chain A"/>
    <property type="match status" value="1"/>
</dbReference>
<keyword evidence="5" id="KW-1185">Reference proteome</keyword>
<dbReference type="SUPFAM" id="SSF53448">
    <property type="entry name" value="Nucleotide-diphospho-sugar transferases"/>
    <property type="match status" value="1"/>
</dbReference>
<dbReference type="PANTHER" id="PTHR13778">
    <property type="entry name" value="GLYCOSYLTRANSFERASE 8 DOMAIN-CONTAINING PROTEIN"/>
    <property type="match status" value="1"/>
</dbReference>
<reference evidence="4 5" key="1">
    <citation type="submission" date="2020-03" db="EMBL/GenBank/DDBJ databases">
        <authorList>
            <person name="Kim M.K."/>
        </authorList>
    </citation>
    <scope>NUCLEOTIDE SEQUENCE [LARGE SCALE GENOMIC DNA]</scope>
    <source>
        <strain evidence="4 5">BT328</strain>
    </source>
</reference>
<dbReference type="GO" id="GO:0016757">
    <property type="term" value="F:glycosyltransferase activity"/>
    <property type="evidence" value="ECO:0007669"/>
    <property type="project" value="UniProtKB-KW"/>
</dbReference>
<dbReference type="RefSeq" id="WP_167204742.1">
    <property type="nucleotide sequence ID" value="NZ_CP050063.1"/>
</dbReference>
<name>A0A6G9AG96_9BACT</name>
<dbReference type="InterPro" id="IPR029044">
    <property type="entry name" value="Nucleotide-diphossugar_trans"/>
</dbReference>
<evidence type="ECO:0000313" key="4">
    <source>
        <dbReference type="EMBL" id="QIP11497.1"/>
    </source>
</evidence>
<keyword evidence="1" id="KW-0328">Glycosyltransferase</keyword>
<proteinExistence type="predicted"/>
<dbReference type="Proteomes" id="UP000501802">
    <property type="component" value="Chromosome"/>
</dbReference>
<dbReference type="PANTHER" id="PTHR13778:SF47">
    <property type="entry name" value="LIPOPOLYSACCHARIDE 1,3-GALACTOSYLTRANSFERASE"/>
    <property type="match status" value="1"/>
</dbReference>
<dbReference type="Pfam" id="PF01501">
    <property type="entry name" value="Glyco_transf_8"/>
    <property type="match status" value="1"/>
</dbReference>
<evidence type="ECO:0000313" key="5">
    <source>
        <dbReference type="Proteomes" id="UP000501802"/>
    </source>
</evidence>
<dbReference type="CDD" id="cd04194">
    <property type="entry name" value="GT8_A4GalT_like"/>
    <property type="match status" value="1"/>
</dbReference>
<keyword evidence="3" id="KW-0479">Metal-binding</keyword>
<evidence type="ECO:0000256" key="1">
    <source>
        <dbReference type="ARBA" id="ARBA00022676"/>
    </source>
</evidence>
<dbReference type="AlphaFoldDB" id="A0A6G9AG96"/>
<dbReference type="KEGG" id="spib:G8759_02040"/>
<evidence type="ECO:0000256" key="2">
    <source>
        <dbReference type="ARBA" id="ARBA00022679"/>
    </source>
</evidence>
<dbReference type="EMBL" id="CP050063">
    <property type="protein sequence ID" value="QIP11497.1"/>
    <property type="molecule type" value="Genomic_DNA"/>
</dbReference>
<evidence type="ECO:0000256" key="3">
    <source>
        <dbReference type="ARBA" id="ARBA00022723"/>
    </source>
</evidence>
<sequence>MNTKERISIVLASDNHYAILIAALVKSIELNHKTDEAIDFYIIDDRISTRNKEKIEASVQSKDIAIHWLNAEQVVPSTIKFPIDNTAFPLTAYFRVFSPYVVPANLERIIYLDVDMIVLEDISKLWNIDMGANIFGAVQDFQKVVSCSWGGIPNYKELGMSADTKYFNSGLLLINAKAWREADITNKVFKCLHDNLQYINFADQYGLNVALVNQWFELDPRWNWFATFENKNPFIIHYLDIKPIFKSYKSDPYFQTVFFNYLKLTPWKNYKPISGNYRLVRKIYNKVKKIVLRSLKAEK</sequence>
<dbReference type="InterPro" id="IPR050748">
    <property type="entry name" value="Glycosyltrans_8_dom-fam"/>
</dbReference>
<dbReference type="GO" id="GO:0046872">
    <property type="term" value="F:metal ion binding"/>
    <property type="evidence" value="ECO:0007669"/>
    <property type="project" value="UniProtKB-KW"/>
</dbReference>
<dbReference type="InterPro" id="IPR002495">
    <property type="entry name" value="Glyco_trans_8"/>
</dbReference>
<gene>
    <name evidence="4" type="ORF">G8759_02040</name>
</gene>